<sequence>LYTKSLYQLQTKLEYKYNLNYIKYILYALAVDIYCFNTILFNLEYKPAYCFLTNRNTITYKYK</sequence>
<dbReference type="OrthoDB" id="3440413at2759"/>
<proteinExistence type="predicted"/>
<feature type="transmembrane region" description="Helical" evidence="1">
    <location>
        <begin position="21"/>
        <end position="43"/>
    </location>
</feature>
<dbReference type="AlphaFoldDB" id="A0A6A6DAJ5"/>
<accession>A0A6A6DAJ5</accession>
<keyword evidence="1" id="KW-0812">Transmembrane</keyword>
<dbReference type="Proteomes" id="UP000800200">
    <property type="component" value="Unassembled WGS sequence"/>
</dbReference>
<keyword evidence="1" id="KW-0472">Membrane</keyword>
<organism evidence="2 3">
    <name type="scientific">Zopfia rhizophila CBS 207.26</name>
    <dbReference type="NCBI Taxonomy" id="1314779"/>
    <lineage>
        <taxon>Eukaryota</taxon>
        <taxon>Fungi</taxon>
        <taxon>Dikarya</taxon>
        <taxon>Ascomycota</taxon>
        <taxon>Pezizomycotina</taxon>
        <taxon>Dothideomycetes</taxon>
        <taxon>Dothideomycetes incertae sedis</taxon>
        <taxon>Zopfiaceae</taxon>
        <taxon>Zopfia</taxon>
    </lineage>
</organism>
<protein>
    <submittedName>
        <fullName evidence="2">Uncharacterized protein</fullName>
    </submittedName>
</protein>
<keyword evidence="1" id="KW-1133">Transmembrane helix</keyword>
<evidence type="ECO:0000256" key="1">
    <source>
        <dbReference type="SAM" id="Phobius"/>
    </source>
</evidence>
<gene>
    <name evidence="2" type="ORF">K469DRAFT_606919</name>
</gene>
<dbReference type="EMBL" id="ML994707">
    <property type="protein sequence ID" value="KAF2176501.1"/>
    <property type="molecule type" value="Genomic_DNA"/>
</dbReference>
<evidence type="ECO:0000313" key="2">
    <source>
        <dbReference type="EMBL" id="KAF2176501.1"/>
    </source>
</evidence>
<name>A0A6A6DAJ5_9PEZI</name>
<keyword evidence="3" id="KW-1185">Reference proteome</keyword>
<feature type="non-terminal residue" evidence="2">
    <location>
        <position position="1"/>
    </location>
</feature>
<evidence type="ECO:0000313" key="3">
    <source>
        <dbReference type="Proteomes" id="UP000800200"/>
    </source>
</evidence>
<reference evidence="2" key="1">
    <citation type="journal article" date="2020" name="Stud. Mycol.">
        <title>101 Dothideomycetes genomes: a test case for predicting lifestyles and emergence of pathogens.</title>
        <authorList>
            <person name="Haridas S."/>
            <person name="Albert R."/>
            <person name="Binder M."/>
            <person name="Bloem J."/>
            <person name="Labutti K."/>
            <person name="Salamov A."/>
            <person name="Andreopoulos B."/>
            <person name="Baker S."/>
            <person name="Barry K."/>
            <person name="Bills G."/>
            <person name="Bluhm B."/>
            <person name="Cannon C."/>
            <person name="Castanera R."/>
            <person name="Culley D."/>
            <person name="Daum C."/>
            <person name="Ezra D."/>
            <person name="Gonzalez J."/>
            <person name="Henrissat B."/>
            <person name="Kuo A."/>
            <person name="Liang C."/>
            <person name="Lipzen A."/>
            <person name="Lutzoni F."/>
            <person name="Magnuson J."/>
            <person name="Mondo S."/>
            <person name="Nolan M."/>
            <person name="Ohm R."/>
            <person name="Pangilinan J."/>
            <person name="Park H.-J."/>
            <person name="Ramirez L."/>
            <person name="Alfaro M."/>
            <person name="Sun H."/>
            <person name="Tritt A."/>
            <person name="Yoshinaga Y."/>
            <person name="Zwiers L.-H."/>
            <person name="Turgeon B."/>
            <person name="Goodwin S."/>
            <person name="Spatafora J."/>
            <person name="Crous P."/>
            <person name="Grigoriev I."/>
        </authorList>
    </citation>
    <scope>NUCLEOTIDE SEQUENCE</scope>
    <source>
        <strain evidence="2">CBS 207.26</strain>
    </source>
</reference>